<dbReference type="InterPro" id="IPR050816">
    <property type="entry name" value="Flavin-dep_Halogenase_NPB"/>
</dbReference>
<dbReference type="EMBL" id="RXOL01000004">
    <property type="protein sequence ID" value="RVQ66469.1"/>
    <property type="molecule type" value="Genomic_DNA"/>
</dbReference>
<evidence type="ECO:0000313" key="3">
    <source>
        <dbReference type="EMBL" id="RVQ66469.1"/>
    </source>
</evidence>
<feature type="binding site" evidence="2">
    <location>
        <position position="83"/>
    </location>
    <ligand>
        <name>7-chloro-L-tryptophan</name>
        <dbReference type="ChEBI" id="CHEBI:58713"/>
    </ligand>
</feature>
<keyword evidence="2" id="KW-0274">FAD</keyword>
<accession>A0A437GWJ8</accession>
<protein>
    <submittedName>
        <fullName evidence="3">Tryptophan 7-halogenase</fullName>
    </submittedName>
</protein>
<reference evidence="3 4" key="1">
    <citation type="submission" date="2018-12" db="EMBL/GenBank/DDBJ databases">
        <title>Croceicoccus ponticola sp. nov., a lipolytic bacterium isolated from seawater.</title>
        <authorList>
            <person name="Yoon J.-H."/>
        </authorList>
    </citation>
    <scope>NUCLEOTIDE SEQUENCE [LARGE SCALE GENOMIC DNA]</scope>
    <source>
        <strain evidence="3 4">GM-16</strain>
    </source>
</reference>
<gene>
    <name evidence="3" type="ORF">EKN06_10630</name>
</gene>
<dbReference type="OrthoDB" id="7387345at2"/>
<feature type="active site" evidence="1">
    <location>
        <position position="83"/>
    </location>
</feature>
<dbReference type="Pfam" id="PF04820">
    <property type="entry name" value="Trp_halogenase"/>
    <property type="match status" value="1"/>
</dbReference>
<feature type="binding site" evidence="2">
    <location>
        <position position="355"/>
    </location>
    <ligand>
        <name>FAD</name>
        <dbReference type="ChEBI" id="CHEBI:57692"/>
    </ligand>
</feature>
<evidence type="ECO:0000256" key="2">
    <source>
        <dbReference type="PIRSR" id="PIRSR011396-2"/>
    </source>
</evidence>
<organism evidence="3 4">
    <name type="scientific">Croceicoccus ponticola</name>
    <dbReference type="NCBI Taxonomy" id="2217664"/>
    <lineage>
        <taxon>Bacteria</taxon>
        <taxon>Pseudomonadati</taxon>
        <taxon>Pseudomonadota</taxon>
        <taxon>Alphaproteobacteria</taxon>
        <taxon>Sphingomonadales</taxon>
        <taxon>Erythrobacteraceae</taxon>
        <taxon>Croceicoccus</taxon>
    </lineage>
</organism>
<comment type="caution">
    <text evidence="3">The sequence shown here is derived from an EMBL/GenBank/DDBJ whole genome shotgun (WGS) entry which is preliminary data.</text>
</comment>
<keyword evidence="4" id="KW-1185">Reference proteome</keyword>
<dbReference type="PIRSF" id="PIRSF011396">
    <property type="entry name" value="Trp_halogenase"/>
    <property type="match status" value="1"/>
</dbReference>
<feature type="binding site" evidence="2">
    <location>
        <position position="351"/>
    </location>
    <ligand>
        <name>L-tryptophan</name>
        <dbReference type="ChEBI" id="CHEBI:57912"/>
    </ligand>
</feature>
<keyword evidence="2" id="KW-0547">Nucleotide-binding</keyword>
<sequence length="509" mass="56399">MPAPITSITIVGGGTTGWLAAAFLATRFEPGITSGKMTITVVESPTIPIIGVGESLSPAAPETLKTLGVPERAFMVETDATFKLAGYFLNWDVGARGQPMSWVNPFIGYLTAGYEFERFELAGKPFGDAPDYAATISPCRDAIERTRGPRRIGQGDFEAVLRYAYHTDASRYAGLLKKVALHRGVVHVADDVVDVALREDGFVDSLLLAKGGRHPVELVIDATGFAGVILKKALGIGHVDYSQTLLNDRAAVIQLDWPAMGEIEPATRATALGHGWAFRVPLYHRTGNGYVYSSRFISDDDARVEFAAHLGDPKLAERMRIIPMRIGRASRNWVGNCIAMGLSSGFVEPLEASAIYTVETSLKWLMNYFPTSDFPQSLADRYNQRTAALYDEVVEYIALHYHLSNRADTAYWRAQRTEPKLPERLAENLAIWRHALPVQADVQPTNYFDHNTYLAALFGKGFYKGGELRPERTLDPGEWAQLRQTIDDTHRRAINALPGHRELLDSFRR</sequence>
<feature type="binding site" evidence="2">
    <location>
        <position position="342"/>
    </location>
    <ligand>
        <name>FAD</name>
        <dbReference type="ChEBI" id="CHEBI:57692"/>
    </ligand>
</feature>
<dbReference type="InterPro" id="IPR036188">
    <property type="entry name" value="FAD/NAD-bd_sf"/>
</dbReference>
<dbReference type="Gene3D" id="3.50.50.60">
    <property type="entry name" value="FAD/NAD(P)-binding domain"/>
    <property type="match status" value="1"/>
</dbReference>
<dbReference type="PANTHER" id="PTHR43747:SF4">
    <property type="entry name" value="FLAVIN-DEPENDENT TRYPTOPHAN HALOGENASE"/>
    <property type="match status" value="1"/>
</dbReference>
<evidence type="ECO:0000256" key="1">
    <source>
        <dbReference type="PIRSR" id="PIRSR011396-1"/>
    </source>
</evidence>
<dbReference type="RefSeq" id="WP_127612891.1">
    <property type="nucleotide sequence ID" value="NZ_RXOL01000004.1"/>
</dbReference>
<dbReference type="GO" id="GO:0004497">
    <property type="term" value="F:monooxygenase activity"/>
    <property type="evidence" value="ECO:0007669"/>
    <property type="project" value="InterPro"/>
</dbReference>
<feature type="binding site" evidence="2">
    <location>
        <position position="192"/>
    </location>
    <ligand>
        <name>FAD</name>
        <dbReference type="ChEBI" id="CHEBI:57692"/>
    </ligand>
</feature>
<dbReference type="InterPro" id="IPR006905">
    <property type="entry name" value="Flavin_halogenase"/>
</dbReference>
<dbReference type="GO" id="GO:0000166">
    <property type="term" value="F:nucleotide binding"/>
    <property type="evidence" value="ECO:0007669"/>
    <property type="project" value="UniProtKB-KW"/>
</dbReference>
<name>A0A437GWJ8_9SPHN</name>
<dbReference type="PANTHER" id="PTHR43747">
    <property type="entry name" value="FAD-BINDING PROTEIN"/>
    <property type="match status" value="1"/>
</dbReference>
<dbReference type="AlphaFoldDB" id="A0A437GWJ8"/>
<proteinExistence type="predicted"/>
<dbReference type="SUPFAM" id="SSF51905">
    <property type="entry name" value="FAD/NAD(P)-binding domain"/>
    <property type="match status" value="1"/>
</dbReference>
<dbReference type="InterPro" id="IPR033856">
    <property type="entry name" value="Trp_halogen"/>
</dbReference>
<evidence type="ECO:0000313" key="4">
    <source>
        <dbReference type="Proteomes" id="UP000283003"/>
    </source>
</evidence>
<dbReference type="Proteomes" id="UP000283003">
    <property type="component" value="Unassembled WGS sequence"/>
</dbReference>
<keyword evidence="2" id="KW-0285">Flavoprotein</keyword>